<evidence type="ECO:0000256" key="1">
    <source>
        <dbReference type="ARBA" id="ARBA00001936"/>
    </source>
</evidence>
<keyword evidence="9" id="KW-1185">Reference proteome</keyword>
<keyword evidence="3" id="KW-0479">Metal-binding</keyword>
<gene>
    <name evidence="8" type="ORF">EDD52_102170</name>
</gene>
<feature type="domain" description="Nudix hydrolase" evidence="7">
    <location>
        <begin position="35"/>
        <end position="169"/>
    </location>
</feature>
<keyword evidence="4" id="KW-0378">Hydrolase</keyword>
<comment type="cofactor">
    <cofactor evidence="1">
        <name>Mn(2+)</name>
        <dbReference type="ChEBI" id="CHEBI:29035"/>
    </cofactor>
</comment>
<accession>A0A4R3JJD2</accession>
<dbReference type="GO" id="GO:0010945">
    <property type="term" value="F:coenzyme A diphosphatase activity"/>
    <property type="evidence" value="ECO:0007669"/>
    <property type="project" value="InterPro"/>
</dbReference>
<dbReference type="Pfam" id="PF00293">
    <property type="entry name" value="NUDIX"/>
    <property type="match status" value="1"/>
</dbReference>
<dbReference type="EMBL" id="SLZU01000002">
    <property type="protein sequence ID" value="TCS66353.1"/>
    <property type="molecule type" value="Genomic_DNA"/>
</dbReference>
<reference evidence="8 9" key="1">
    <citation type="submission" date="2019-03" db="EMBL/GenBank/DDBJ databases">
        <title>Genomic Encyclopedia of Type Strains, Phase IV (KMG-IV): sequencing the most valuable type-strain genomes for metagenomic binning, comparative biology and taxonomic classification.</title>
        <authorList>
            <person name="Goeker M."/>
        </authorList>
    </citation>
    <scope>NUCLEOTIDE SEQUENCE [LARGE SCALE GENOMIC DNA]</scope>
    <source>
        <strain evidence="8 9">DSM 104836</strain>
    </source>
</reference>
<dbReference type="Gene3D" id="3.90.79.10">
    <property type="entry name" value="Nucleoside Triphosphate Pyrophosphohydrolase"/>
    <property type="match status" value="1"/>
</dbReference>
<dbReference type="SUPFAM" id="SSF55811">
    <property type="entry name" value="Nudix"/>
    <property type="match status" value="1"/>
</dbReference>
<dbReference type="InterPro" id="IPR015797">
    <property type="entry name" value="NUDIX_hydrolase-like_dom_sf"/>
</dbReference>
<dbReference type="InterPro" id="IPR045121">
    <property type="entry name" value="CoAse"/>
</dbReference>
<dbReference type="InterPro" id="IPR000086">
    <property type="entry name" value="NUDIX_hydrolase_dom"/>
</dbReference>
<organism evidence="8 9">
    <name type="scientific">Primorskyibacter sedentarius</name>
    <dbReference type="NCBI Taxonomy" id="745311"/>
    <lineage>
        <taxon>Bacteria</taxon>
        <taxon>Pseudomonadati</taxon>
        <taxon>Pseudomonadota</taxon>
        <taxon>Alphaproteobacteria</taxon>
        <taxon>Rhodobacterales</taxon>
        <taxon>Roseobacteraceae</taxon>
        <taxon>Primorskyibacter</taxon>
    </lineage>
</organism>
<evidence type="ECO:0000313" key="8">
    <source>
        <dbReference type="EMBL" id="TCS66353.1"/>
    </source>
</evidence>
<dbReference type="RefSeq" id="WP_243651837.1">
    <property type="nucleotide sequence ID" value="NZ_SLZU01000002.1"/>
</dbReference>
<evidence type="ECO:0000256" key="2">
    <source>
        <dbReference type="ARBA" id="ARBA00001946"/>
    </source>
</evidence>
<proteinExistence type="predicted"/>
<evidence type="ECO:0000256" key="4">
    <source>
        <dbReference type="ARBA" id="ARBA00022801"/>
    </source>
</evidence>
<evidence type="ECO:0000256" key="5">
    <source>
        <dbReference type="ARBA" id="ARBA00022842"/>
    </source>
</evidence>
<dbReference type="CDD" id="cd03426">
    <property type="entry name" value="NUDIX_CoAse_Nudt7"/>
    <property type="match status" value="1"/>
</dbReference>
<evidence type="ECO:0000256" key="6">
    <source>
        <dbReference type="ARBA" id="ARBA00023211"/>
    </source>
</evidence>
<name>A0A4R3JJD2_9RHOB</name>
<dbReference type="PANTHER" id="PTHR12992:SF11">
    <property type="entry name" value="MITOCHONDRIAL COENZYME A DIPHOSPHATASE NUDT8"/>
    <property type="match status" value="1"/>
</dbReference>
<dbReference type="AlphaFoldDB" id="A0A4R3JJD2"/>
<evidence type="ECO:0000259" key="7">
    <source>
        <dbReference type="PROSITE" id="PS51462"/>
    </source>
</evidence>
<evidence type="ECO:0000256" key="3">
    <source>
        <dbReference type="ARBA" id="ARBA00022723"/>
    </source>
</evidence>
<sequence>MTADTLTRLRAAQNRPGSASSDFDLNPGVVLPEGRKLRPAGVLVAVTEGPGGPEVILTKRSSALKHHPGQIAFPGGKQDEGDPDVVAAALREAREEIGLPSELVEVVGTLPIHETVTAFTVTPVIGLVTQDFDPVPEPGEVDEIFRVPLSHLADPANYGVQWRRWRGQRRHYFAVPYGPYYIWGATARILRGLAERLSQ</sequence>
<comment type="caution">
    <text evidence="8">The sequence shown here is derived from an EMBL/GenBank/DDBJ whole genome shotgun (WGS) entry which is preliminary data.</text>
</comment>
<dbReference type="Proteomes" id="UP000295696">
    <property type="component" value="Unassembled WGS sequence"/>
</dbReference>
<keyword evidence="6" id="KW-0464">Manganese</keyword>
<evidence type="ECO:0000313" key="9">
    <source>
        <dbReference type="Proteomes" id="UP000295696"/>
    </source>
</evidence>
<dbReference type="GO" id="GO:0046872">
    <property type="term" value="F:metal ion binding"/>
    <property type="evidence" value="ECO:0007669"/>
    <property type="project" value="UniProtKB-KW"/>
</dbReference>
<dbReference type="PROSITE" id="PS51462">
    <property type="entry name" value="NUDIX"/>
    <property type="match status" value="1"/>
</dbReference>
<protein>
    <submittedName>
        <fullName evidence="8">8-oxo-dGTP pyrophosphatase MutT (NUDIX family)</fullName>
    </submittedName>
</protein>
<keyword evidence="5" id="KW-0460">Magnesium</keyword>
<dbReference type="PANTHER" id="PTHR12992">
    <property type="entry name" value="NUDIX HYDROLASE"/>
    <property type="match status" value="1"/>
</dbReference>
<dbReference type="NCBIfam" id="NF007980">
    <property type="entry name" value="PRK10707.1"/>
    <property type="match status" value="1"/>
</dbReference>
<comment type="cofactor">
    <cofactor evidence="2">
        <name>Mg(2+)</name>
        <dbReference type="ChEBI" id="CHEBI:18420"/>
    </cofactor>
</comment>